<dbReference type="PANTHER" id="PTHR47723:SF19">
    <property type="entry name" value="POLYNUCLEOTIDYL TRANSFERASE, RIBONUCLEASE H-LIKE SUPERFAMILY PROTEIN"/>
    <property type="match status" value="1"/>
</dbReference>
<dbReference type="InterPro" id="IPR044730">
    <property type="entry name" value="RNase_H-like_dom_plant"/>
</dbReference>
<evidence type="ECO:0000313" key="2">
    <source>
        <dbReference type="EMBL" id="KAK2638580.1"/>
    </source>
</evidence>
<dbReference type="GO" id="GO:0003676">
    <property type="term" value="F:nucleic acid binding"/>
    <property type="evidence" value="ECO:0007669"/>
    <property type="project" value="InterPro"/>
</dbReference>
<dbReference type="Pfam" id="PF13456">
    <property type="entry name" value="RVT_3"/>
    <property type="match status" value="1"/>
</dbReference>
<reference evidence="2" key="1">
    <citation type="journal article" date="2023" name="Plant J.">
        <title>Genome sequences and population genomics provide insights into the demographic history, inbreeding, and mutation load of two 'living fossil' tree species of Dipteronia.</title>
        <authorList>
            <person name="Feng Y."/>
            <person name="Comes H.P."/>
            <person name="Chen J."/>
            <person name="Zhu S."/>
            <person name="Lu R."/>
            <person name="Zhang X."/>
            <person name="Li P."/>
            <person name="Qiu J."/>
            <person name="Olsen K.M."/>
            <person name="Qiu Y."/>
        </authorList>
    </citation>
    <scope>NUCLEOTIDE SEQUENCE</scope>
    <source>
        <tissue evidence="2">Leaf</tissue>
    </source>
</reference>
<keyword evidence="3" id="KW-1185">Reference proteome</keyword>
<accession>A0AAD9WQH5</accession>
<protein>
    <recommendedName>
        <fullName evidence="1">RNase H type-1 domain-containing protein</fullName>
    </recommendedName>
</protein>
<dbReference type="InterPro" id="IPR036397">
    <property type="entry name" value="RNaseH_sf"/>
</dbReference>
<dbReference type="InterPro" id="IPR053151">
    <property type="entry name" value="RNase_H-like"/>
</dbReference>
<comment type="caution">
    <text evidence="2">The sequence shown here is derived from an EMBL/GenBank/DDBJ whole genome shotgun (WGS) entry which is preliminary data.</text>
</comment>
<proteinExistence type="predicted"/>
<dbReference type="EMBL" id="JANJYI010000008">
    <property type="protein sequence ID" value="KAK2638580.1"/>
    <property type="molecule type" value="Genomic_DNA"/>
</dbReference>
<gene>
    <name evidence="2" type="ORF">Ddye_026375</name>
</gene>
<dbReference type="CDD" id="cd06222">
    <property type="entry name" value="RNase_H_like"/>
    <property type="match status" value="1"/>
</dbReference>
<dbReference type="Gene3D" id="3.30.420.10">
    <property type="entry name" value="Ribonuclease H-like superfamily/Ribonuclease H"/>
    <property type="match status" value="1"/>
</dbReference>
<name>A0AAD9WQH5_9ROSI</name>
<evidence type="ECO:0000313" key="3">
    <source>
        <dbReference type="Proteomes" id="UP001280121"/>
    </source>
</evidence>
<dbReference type="GO" id="GO:0004523">
    <property type="term" value="F:RNA-DNA hybrid ribonuclease activity"/>
    <property type="evidence" value="ECO:0007669"/>
    <property type="project" value="InterPro"/>
</dbReference>
<organism evidence="2 3">
    <name type="scientific">Dipteronia dyeriana</name>
    <dbReference type="NCBI Taxonomy" id="168575"/>
    <lineage>
        <taxon>Eukaryota</taxon>
        <taxon>Viridiplantae</taxon>
        <taxon>Streptophyta</taxon>
        <taxon>Embryophyta</taxon>
        <taxon>Tracheophyta</taxon>
        <taxon>Spermatophyta</taxon>
        <taxon>Magnoliopsida</taxon>
        <taxon>eudicotyledons</taxon>
        <taxon>Gunneridae</taxon>
        <taxon>Pentapetalae</taxon>
        <taxon>rosids</taxon>
        <taxon>malvids</taxon>
        <taxon>Sapindales</taxon>
        <taxon>Sapindaceae</taxon>
        <taxon>Hippocastanoideae</taxon>
        <taxon>Acereae</taxon>
        <taxon>Dipteronia</taxon>
    </lineage>
</organism>
<evidence type="ECO:0000259" key="1">
    <source>
        <dbReference type="Pfam" id="PF13456"/>
    </source>
</evidence>
<feature type="domain" description="RNase H type-1" evidence="1">
    <location>
        <begin position="26"/>
        <end position="148"/>
    </location>
</feature>
<dbReference type="InterPro" id="IPR002156">
    <property type="entry name" value="RNaseH_domain"/>
</dbReference>
<dbReference type="AlphaFoldDB" id="A0AAD9WQH5"/>
<sequence>MCDQMVMGPQATCKWMPSEDGLYKANCDVSINRSKRRIGIGIVIRDHKGRVMASCSQSLNVNLSLKAAKLTAVLKSILFSLDYGLASSSFGLDEACIVKWILDCSYRESVFGLILEDIDSLVSMASGMIFTHADKKANRVAQGLARYATESSDDTY</sequence>
<dbReference type="Proteomes" id="UP001280121">
    <property type="component" value="Unassembled WGS sequence"/>
</dbReference>
<dbReference type="PANTHER" id="PTHR47723">
    <property type="entry name" value="OS05G0353850 PROTEIN"/>
    <property type="match status" value="1"/>
</dbReference>